<dbReference type="Proteomes" id="UP000005801">
    <property type="component" value="Unassembled WGS sequence"/>
</dbReference>
<name>A6G6Z7_9BACT</name>
<dbReference type="EMBL" id="ABCS01000031">
    <property type="protein sequence ID" value="EDM78450.1"/>
    <property type="molecule type" value="Genomic_DNA"/>
</dbReference>
<evidence type="ECO:0000313" key="1">
    <source>
        <dbReference type="EMBL" id="EDM78450.1"/>
    </source>
</evidence>
<evidence type="ECO:0008006" key="3">
    <source>
        <dbReference type="Google" id="ProtNLM"/>
    </source>
</evidence>
<sequence>MRSPSALAAATLACALVAAGCADGYEAESIRGELELELDDPALEFRVQPERADHTPPPAQPIVPLPVPDASEGEEGWGPRTYAAPEAGAPRLEFDADGRAGPCKFGVRAHGLPAIDREAERVVNLEYENAQGPSDYDTSRATLVWRDFDDGVVRSVELYDGETLGETLDYAPWETCGRLRRQLNAQLPTLNEALASQPLEPMPALPVQLAYPNAGEPSLPARGHERPVELVYRSGDLVARVRGLEILARAPHPSWQGPRDTLDAYDPSVVGATATARPGSPWSCAATRRPAA</sequence>
<keyword evidence="2" id="KW-1185">Reference proteome</keyword>
<comment type="caution">
    <text evidence="1">The sequence shown here is derived from an EMBL/GenBank/DDBJ whole genome shotgun (WGS) entry which is preliminary data.</text>
</comment>
<dbReference type="AlphaFoldDB" id="A6G6Z7"/>
<proteinExistence type="predicted"/>
<organism evidence="1 2">
    <name type="scientific">Plesiocystis pacifica SIR-1</name>
    <dbReference type="NCBI Taxonomy" id="391625"/>
    <lineage>
        <taxon>Bacteria</taxon>
        <taxon>Pseudomonadati</taxon>
        <taxon>Myxococcota</taxon>
        <taxon>Polyangia</taxon>
        <taxon>Nannocystales</taxon>
        <taxon>Nannocystaceae</taxon>
        <taxon>Plesiocystis</taxon>
    </lineage>
</organism>
<dbReference type="OrthoDB" id="9772484at2"/>
<evidence type="ECO:0000313" key="2">
    <source>
        <dbReference type="Proteomes" id="UP000005801"/>
    </source>
</evidence>
<gene>
    <name evidence="1" type="ORF">PPSIR1_06361</name>
</gene>
<reference evidence="1 2" key="1">
    <citation type="submission" date="2007-06" db="EMBL/GenBank/DDBJ databases">
        <authorList>
            <person name="Shimkets L."/>
            <person name="Ferriera S."/>
            <person name="Johnson J."/>
            <person name="Kravitz S."/>
            <person name="Beeson K."/>
            <person name="Sutton G."/>
            <person name="Rogers Y.-H."/>
            <person name="Friedman R."/>
            <person name="Frazier M."/>
            <person name="Venter J.C."/>
        </authorList>
    </citation>
    <scope>NUCLEOTIDE SEQUENCE [LARGE SCALE GENOMIC DNA]</scope>
    <source>
        <strain evidence="1 2">SIR-1</strain>
    </source>
</reference>
<dbReference type="RefSeq" id="WP_006972492.1">
    <property type="nucleotide sequence ID" value="NZ_ABCS01000031.1"/>
</dbReference>
<protein>
    <recommendedName>
        <fullName evidence="3">Lipoprotein</fullName>
    </recommendedName>
</protein>
<accession>A6G6Z7</accession>
<dbReference type="PROSITE" id="PS51257">
    <property type="entry name" value="PROKAR_LIPOPROTEIN"/>
    <property type="match status" value="1"/>
</dbReference>